<protein>
    <recommendedName>
        <fullName evidence="5">GRF-type domain-containing protein</fullName>
    </recommendedName>
</protein>
<keyword evidence="1" id="KW-0479">Metal-binding</keyword>
<sequence length="106" mass="12258">MSQNSFSNTYATQKGICSCGDLAFIMILKTQQNPERKFYGCAEGKKEDGGCGSFRWVDDNTSFIEEEKFNLLHMLHKAEESLEEVRNLFLEVEASRDWFKDQMKEA</sequence>
<name>A0A9Q1MMF9_9SOLA</name>
<dbReference type="InterPro" id="IPR010666">
    <property type="entry name" value="Znf_GRF"/>
</dbReference>
<dbReference type="GO" id="GO:0008270">
    <property type="term" value="F:zinc ion binding"/>
    <property type="evidence" value="ECO:0007669"/>
    <property type="project" value="UniProtKB-KW"/>
</dbReference>
<dbReference type="AlphaFoldDB" id="A0A9Q1MMF9"/>
<gene>
    <name evidence="6" type="ORF">K7X08_032152</name>
</gene>
<evidence type="ECO:0000313" key="6">
    <source>
        <dbReference type="EMBL" id="KAJ8563700.1"/>
    </source>
</evidence>
<dbReference type="OrthoDB" id="1398992at2759"/>
<evidence type="ECO:0000256" key="4">
    <source>
        <dbReference type="PROSITE-ProRule" id="PRU01343"/>
    </source>
</evidence>
<reference evidence="7" key="1">
    <citation type="journal article" date="2023" name="Proc. Natl. Acad. Sci. U.S.A.">
        <title>Genomic and structural basis for evolution of tropane alkaloid biosynthesis.</title>
        <authorList>
            <person name="Wanga Y.-J."/>
            <person name="Taina T."/>
            <person name="Yua J.-Y."/>
            <person name="Lia J."/>
            <person name="Xua B."/>
            <person name="Chenc J."/>
            <person name="D'Auriad J.C."/>
            <person name="Huanga J.-P."/>
            <person name="Huanga S.-X."/>
        </authorList>
    </citation>
    <scope>NUCLEOTIDE SEQUENCE [LARGE SCALE GENOMIC DNA]</scope>
    <source>
        <strain evidence="7">cv. KIB-2019</strain>
    </source>
</reference>
<keyword evidence="7" id="KW-1185">Reference proteome</keyword>
<keyword evidence="2 4" id="KW-0863">Zinc-finger</keyword>
<evidence type="ECO:0000256" key="3">
    <source>
        <dbReference type="ARBA" id="ARBA00022833"/>
    </source>
</evidence>
<dbReference type="PROSITE" id="PS51999">
    <property type="entry name" value="ZF_GRF"/>
    <property type="match status" value="1"/>
</dbReference>
<dbReference type="Pfam" id="PF06839">
    <property type="entry name" value="Zn_ribbon_GRF"/>
    <property type="match status" value="1"/>
</dbReference>
<accession>A0A9Q1MMF9</accession>
<comment type="caution">
    <text evidence="6">The sequence shown here is derived from an EMBL/GenBank/DDBJ whole genome shotgun (WGS) entry which is preliminary data.</text>
</comment>
<dbReference type="PANTHER" id="PTHR33248">
    <property type="entry name" value="ZINC ION-BINDING PROTEIN"/>
    <property type="match status" value="1"/>
</dbReference>
<evidence type="ECO:0000256" key="1">
    <source>
        <dbReference type="ARBA" id="ARBA00022723"/>
    </source>
</evidence>
<keyword evidence="3" id="KW-0862">Zinc</keyword>
<feature type="domain" description="GRF-type" evidence="5">
    <location>
        <begin position="17"/>
        <end position="60"/>
    </location>
</feature>
<dbReference type="EMBL" id="JAJAGQ010000005">
    <property type="protein sequence ID" value="KAJ8563700.1"/>
    <property type="molecule type" value="Genomic_DNA"/>
</dbReference>
<proteinExistence type="predicted"/>
<organism evidence="6 7">
    <name type="scientific">Anisodus acutangulus</name>
    <dbReference type="NCBI Taxonomy" id="402998"/>
    <lineage>
        <taxon>Eukaryota</taxon>
        <taxon>Viridiplantae</taxon>
        <taxon>Streptophyta</taxon>
        <taxon>Embryophyta</taxon>
        <taxon>Tracheophyta</taxon>
        <taxon>Spermatophyta</taxon>
        <taxon>Magnoliopsida</taxon>
        <taxon>eudicotyledons</taxon>
        <taxon>Gunneridae</taxon>
        <taxon>Pentapetalae</taxon>
        <taxon>asterids</taxon>
        <taxon>lamiids</taxon>
        <taxon>Solanales</taxon>
        <taxon>Solanaceae</taxon>
        <taxon>Solanoideae</taxon>
        <taxon>Hyoscyameae</taxon>
        <taxon>Anisodus</taxon>
    </lineage>
</organism>
<evidence type="ECO:0000259" key="5">
    <source>
        <dbReference type="PROSITE" id="PS51999"/>
    </source>
</evidence>
<evidence type="ECO:0000256" key="2">
    <source>
        <dbReference type="ARBA" id="ARBA00022771"/>
    </source>
</evidence>
<evidence type="ECO:0000313" key="7">
    <source>
        <dbReference type="Proteomes" id="UP001152561"/>
    </source>
</evidence>
<dbReference type="Proteomes" id="UP001152561">
    <property type="component" value="Unassembled WGS sequence"/>
</dbReference>